<evidence type="ECO:0000259" key="2">
    <source>
        <dbReference type="Pfam" id="PF13403"/>
    </source>
</evidence>
<reference evidence="3 4" key="1">
    <citation type="submission" date="2012-11" db="EMBL/GenBank/DDBJ databases">
        <title>Whole genome sequence of Acidisphaera rubrifaciens HS-AP3.</title>
        <authorList>
            <person name="Azuma Y."/>
            <person name="Higashiura N."/>
            <person name="Hirakawa H."/>
            <person name="Matsushita K."/>
        </authorList>
    </citation>
    <scope>NUCLEOTIDE SEQUENCE [LARGE SCALE GENOMIC DNA]</scope>
    <source>
        <strain evidence="3 4">HS-AP3</strain>
    </source>
</reference>
<dbReference type="AlphaFoldDB" id="A0A0D6P4K9"/>
<evidence type="ECO:0000313" key="3">
    <source>
        <dbReference type="EMBL" id="GAN76123.1"/>
    </source>
</evidence>
<feature type="region of interest" description="Disordered" evidence="1">
    <location>
        <begin position="1"/>
        <end position="30"/>
    </location>
</feature>
<dbReference type="EMBL" id="BANB01000056">
    <property type="protein sequence ID" value="GAN76123.1"/>
    <property type="molecule type" value="Genomic_DNA"/>
</dbReference>
<accession>A0A0D6P4K9</accession>
<dbReference type="Proteomes" id="UP000032680">
    <property type="component" value="Unassembled WGS sequence"/>
</dbReference>
<sequence length="386" mass="39748">MSLPFAPLPSDDPPEPGLAPQAPGGAPDTLPATGTVGGAVLVVGETVRVADHQALVIDGPVDANVLSAFEIGQGATLGLESAATTNVLTTIDFAAPDGTLVLSAGFCLDVGSQITGFGPGDTIDYCAGIAGLTAEVTPAVTLQGETIAPAVTTVSLSNAAGQPVGSLRLVGDYRGQLGLAPDGDGGTRIVCLCLLAGTRVRTPDGTCVVEALRPGDMVETQEGPRAVTWVGGRRFDLESHPQPEAVRPIRVAAGAFGPDLPVRDLWLSPDHAILDEDVLIPVRYLVNGCTIRPDAERTEVHYFHVELARHGVLYAEGLPVESYLDTGDREAFIRADAATRKPPAGTVPAIWESHGYAPLAVAGPRVAGLRARLAARAASFAEAESG</sequence>
<evidence type="ECO:0000313" key="4">
    <source>
        <dbReference type="Proteomes" id="UP000032680"/>
    </source>
</evidence>
<dbReference type="InterPro" id="IPR036844">
    <property type="entry name" value="Hint_dom_sf"/>
</dbReference>
<feature type="compositionally biased region" description="Pro residues" evidence="1">
    <location>
        <begin position="1"/>
        <end position="17"/>
    </location>
</feature>
<protein>
    <recommendedName>
        <fullName evidence="2">Hedgehog/Intein (Hint) domain-containing protein</fullName>
    </recommendedName>
</protein>
<organism evidence="3 4">
    <name type="scientific">Acidisphaera rubrifaciens HS-AP3</name>
    <dbReference type="NCBI Taxonomy" id="1231350"/>
    <lineage>
        <taxon>Bacteria</taxon>
        <taxon>Pseudomonadati</taxon>
        <taxon>Pseudomonadota</taxon>
        <taxon>Alphaproteobacteria</taxon>
        <taxon>Acetobacterales</taxon>
        <taxon>Acetobacteraceae</taxon>
        <taxon>Acidisphaera</taxon>
    </lineage>
</organism>
<gene>
    <name evidence="3" type="ORF">Asru_0056_06</name>
</gene>
<keyword evidence="4" id="KW-1185">Reference proteome</keyword>
<comment type="caution">
    <text evidence="3">The sequence shown here is derived from an EMBL/GenBank/DDBJ whole genome shotgun (WGS) entry which is preliminary data.</text>
</comment>
<feature type="compositionally biased region" description="Low complexity" evidence="1">
    <location>
        <begin position="18"/>
        <end position="27"/>
    </location>
</feature>
<evidence type="ECO:0000256" key="1">
    <source>
        <dbReference type="SAM" id="MobiDB-lite"/>
    </source>
</evidence>
<dbReference type="RefSeq" id="WP_048859902.1">
    <property type="nucleotide sequence ID" value="NZ_BANB01000056.1"/>
</dbReference>
<dbReference type="OrthoDB" id="7284755at2"/>
<feature type="domain" description="Hedgehog/Intein (Hint)" evidence="2">
    <location>
        <begin position="193"/>
        <end position="326"/>
    </location>
</feature>
<proteinExistence type="predicted"/>
<dbReference type="InterPro" id="IPR028992">
    <property type="entry name" value="Hedgehog/Intein_dom"/>
</dbReference>
<dbReference type="Pfam" id="PF13403">
    <property type="entry name" value="Hint_2"/>
    <property type="match status" value="1"/>
</dbReference>
<name>A0A0D6P4K9_9PROT</name>
<dbReference type="SUPFAM" id="SSF51294">
    <property type="entry name" value="Hedgehog/intein (Hint) domain"/>
    <property type="match status" value="1"/>
</dbReference>